<proteinExistence type="predicted"/>
<organism evidence="1 2">
    <name type="scientific">Brassicogethes aeneus</name>
    <name type="common">Rape pollen beetle</name>
    <name type="synonym">Meligethes aeneus</name>
    <dbReference type="NCBI Taxonomy" id="1431903"/>
    <lineage>
        <taxon>Eukaryota</taxon>
        <taxon>Metazoa</taxon>
        <taxon>Ecdysozoa</taxon>
        <taxon>Arthropoda</taxon>
        <taxon>Hexapoda</taxon>
        <taxon>Insecta</taxon>
        <taxon>Pterygota</taxon>
        <taxon>Neoptera</taxon>
        <taxon>Endopterygota</taxon>
        <taxon>Coleoptera</taxon>
        <taxon>Polyphaga</taxon>
        <taxon>Cucujiformia</taxon>
        <taxon>Nitidulidae</taxon>
        <taxon>Meligethinae</taxon>
        <taxon>Brassicogethes</taxon>
    </lineage>
</organism>
<dbReference type="Proteomes" id="UP001154078">
    <property type="component" value="Chromosome 3"/>
</dbReference>
<evidence type="ECO:0000313" key="1">
    <source>
        <dbReference type="EMBL" id="CAH0553571.1"/>
    </source>
</evidence>
<dbReference type="AlphaFoldDB" id="A0A9P0B403"/>
<dbReference type="EMBL" id="OV121134">
    <property type="protein sequence ID" value="CAH0553571.1"/>
    <property type="molecule type" value="Genomic_DNA"/>
</dbReference>
<keyword evidence="2" id="KW-1185">Reference proteome</keyword>
<sequence>MPAVKNVAPVRKSVHGKPKLSIPRPSQELCLSQSLVCRILRKDLELHPVDPRALAQRSSFASKFCRYVEFTAKGWLLLKAEGKCPQGIGGGMMSLISFKATIASSGILGNTNLLVPFVCFLRYEISYSSDSFIFRTFPTYHFDFINFSFLRNASFFYGIFGCAIVFHDNVEHIESGAGQSGGGGVWVSWDDLDAGARHPDTSPPLSWRLNHN</sequence>
<protein>
    <submittedName>
        <fullName evidence="1">Uncharacterized protein</fullName>
    </submittedName>
</protein>
<accession>A0A9P0B403</accession>
<evidence type="ECO:0000313" key="2">
    <source>
        <dbReference type="Proteomes" id="UP001154078"/>
    </source>
</evidence>
<reference evidence="1" key="1">
    <citation type="submission" date="2021-12" db="EMBL/GenBank/DDBJ databases">
        <authorList>
            <person name="King R."/>
        </authorList>
    </citation>
    <scope>NUCLEOTIDE SEQUENCE</scope>
</reference>
<gene>
    <name evidence="1" type="ORF">MELIAE_LOCUS5533</name>
</gene>
<name>A0A9P0B403_BRAAE</name>
<dbReference type="OrthoDB" id="7994596at2759"/>